<dbReference type="InterPro" id="IPR030470">
    <property type="entry name" value="UbiA_prenylTrfase_CS"/>
</dbReference>
<keyword evidence="13" id="KW-0496">Mitochondrion</keyword>
<dbReference type="InterPro" id="IPR006370">
    <property type="entry name" value="HB_polyprenyltransferase-like"/>
</dbReference>
<evidence type="ECO:0000256" key="9">
    <source>
        <dbReference type="ARBA" id="ARBA00023229"/>
    </source>
</evidence>
<dbReference type="GO" id="GO:0005743">
    <property type="term" value="C:mitochondrial inner membrane"/>
    <property type="evidence" value="ECO:0007669"/>
    <property type="project" value="UniProtKB-SubCell"/>
</dbReference>
<keyword evidence="5 13" id="KW-0831">Ubiquinone biosynthesis</keyword>
<dbReference type="CDD" id="cd13959">
    <property type="entry name" value="PT_UbiA_COQ2"/>
    <property type="match status" value="1"/>
</dbReference>
<evidence type="ECO:0000256" key="12">
    <source>
        <dbReference type="ARBA" id="ARBA00051182"/>
    </source>
</evidence>
<comment type="pathway">
    <text evidence="13">Cofactor biosynthesis; ubiquinone biosynthesis.</text>
</comment>
<dbReference type="GO" id="GO:0006744">
    <property type="term" value="P:ubiquinone biosynthetic process"/>
    <property type="evidence" value="ECO:0007669"/>
    <property type="project" value="UniProtKB-UniRule"/>
</dbReference>
<protein>
    <recommendedName>
        <fullName evidence="13">4-hydroxybenzoate polyprenyltransferase, mitochondrial</fullName>
        <shortName evidence="13">4-HB polyprenyltransferase</shortName>
        <ecNumber evidence="13">2.5.1.39</ecNumber>
    </recommendedName>
    <alternativeName>
        <fullName evidence="13">Para-hydroxybenzoate--polyprenyltransferase</fullName>
        <shortName evidence="13">PHB:PPT</shortName>
        <shortName evidence="13">PHB:polyprenyltransferase</shortName>
    </alternativeName>
</protein>
<comment type="similarity">
    <text evidence="3 13">Belongs to the UbiA prenyltransferase family.</text>
</comment>
<dbReference type="GO" id="GO:0008412">
    <property type="term" value="F:4-hydroxybenzoate polyprenyltransferase activity"/>
    <property type="evidence" value="ECO:0007669"/>
    <property type="project" value="UniProtKB-EC"/>
</dbReference>
<keyword evidence="8 13" id="KW-0472">Membrane</keyword>
<name>A0A915BX75_PARUN</name>
<evidence type="ECO:0000256" key="10">
    <source>
        <dbReference type="ARBA" id="ARBA00049890"/>
    </source>
</evidence>
<dbReference type="PANTHER" id="PTHR11048">
    <property type="entry name" value="PRENYLTRANSFERASES"/>
    <property type="match status" value="1"/>
</dbReference>
<dbReference type="PROSITE" id="PS00943">
    <property type="entry name" value="UBIA"/>
    <property type="match status" value="1"/>
</dbReference>
<organism evidence="14 15">
    <name type="scientific">Parascaris univalens</name>
    <name type="common">Nematode worm</name>
    <dbReference type="NCBI Taxonomy" id="6257"/>
    <lineage>
        <taxon>Eukaryota</taxon>
        <taxon>Metazoa</taxon>
        <taxon>Ecdysozoa</taxon>
        <taxon>Nematoda</taxon>
        <taxon>Chromadorea</taxon>
        <taxon>Rhabditida</taxon>
        <taxon>Spirurina</taxon>
        <taxon>Ascaridomorpha</taxon>
        <taxon>Ascaridoidea</taxon>
        <taxon>Ascarididae</taxon>
        <taxon>Parascaris</taxon>
    </lineage>
</organism>
<comment type="catalytic activity">
    <reaction evidence="10">
        <text>all-trans-decaprenyl diphosphate + 4-hydroxybenzoate = 4-hydroxy-3-(all-trans-decaprenyl)benzoate + diphosphate</text>
        <dbReference type="Rhea" id="RHEA:44564"/>
        <dbReference type="ChEBI" id="CHEBI:17879"/>
        <dbReference type="ChEBI" id="CHEBI:33019"/>
        <dbReference type="ChEBI" id="CHEBI:60721"/>
        <dbReference type="ChEBI" id="CHEBI:84503"/>
        <dbReference type="EC" id="2.5.1.39"/>
    </reaction>
    <physiologicalReaction direction="left-to-right" evidence="10">
        <dbReference type="Rhea" id="RHEA:44565"/>
    </physiologicalReaction>
</comment>
<dbReference type="PANTHER" id="PTHR11048:SF28">
    <property type="entry name" value="4-HYDROXYBENZOATE POLYPRENYLTRANSFERASE, MITOCHONDRIAL"/>
    <property type="match status" value="1"/>
</dbReference>
<dbReference type="Gene3D" id="1.20.120.1780">
    <property type="entry name" value="UbiA prenyltransferase"/>
    <property type="match status" value="1"/>
</dbReference>
<dbReference type="FunFam" id="1.20.120.1780:FF:000001">
    <property type="entry name" value="4-hydroxybenzoate octaprenyltransferase"/>
    <property type="match status" value="1"/>
</dbReference>
<evidence type="ECO:0000256" key="4">
    <source>
        <dbReference type="ARBA" id="ARBA00022679"/>
    </source>
</evidence>
<keyword evidence="9 13" id="KW-0414">Isoprene biosynthesis</keyword>
<evidence type="ECO:0000313" key="15">
    <source>
        <dbReference type="WBParaSite" id="PgR067_g006_t01"/>
    </source>
</evidence>
<reference evidence="15" key="1">
    <citation type="submission" date="2022-11" db="UniProtKB">
        <authorList>
            <consortium name="WormBaseParasite"/>
        </authorList>
    </citation>
    <scope>IDENTIFICATION</scope>
</reference>
<dbReference type="InterPro" id="IPR000537">
    <property type="entry name" value="UbiA_prenyltransferase"/>
</dbReference>
<dbReference type="FunFam" id="1.10.357.140:FF:000003">
    <property type="entry name" value="4-hydroxybenzoate polyprenyltransferase, mitochondrial"/>
    <property type="match status" value="1"/>
</dbReference>
<sequence length="376" mass="41436">MRSTSSEKMLVLALGTCLKRCLPTAGLGVCRSRVYRISSSATSRKNDASDFLKHAPMKFSAASVVEVAPRMMQPYLRLMRIDKPAGTWLLYWPCTWSIALATPPGVLPSIYLLALFGAGSFFMRAAGCIINDIFDKKYDMKVERTRLRPLCSGELTNMDAVKLLSGLLSISLLILLQLNWLSVAIGASSLLLTAAYPFAKRYTYWPQFVLGLAFNWGTVLGWAAVQNHINMGVAVPLYASAIAWTLVYDTTYAHQDKADDIVAGVKSTALLFGDTTKYWLTGFAAVMISGLTVTGAVIGQTWPYYCMLGATAAQLSWQICTLKIDEPDDCWTKFKSNQWLGAILFTGIVVGNLLRKESQKNRLDETLDEELDSASI</sequence>
<evidence type="ECO:0000256" key="5">
    <source>
        <dbReference type="ARBA" id="ARBA00022688"/>
    </source>
</evidence>
<evidence type="ECO:0000256" key="6">
    <source>
        <dbReference type="ARBA" id="ARBA00022692"/>
    </source>
</evidence>
<keyword evidence="6 13" id="KW-0812">Transmembrane</keyword>
<dbReference type="Gene3D" id="1.10.357.140">
    <property type="entry name" value="UbiA prenyltransferase"/>
    <property type="match status" value="1"/>
</dbReference>
<dbReference type="HAMAP" id="MF_01635">
    <property type="entry name" value="UbiA"/>
    <property type="match status" value="1"/>
</dbReference>
<comment type="subcellular location">
    <subcellularLocation>
        <location evidence="2">Membrane</location>
        <topology evidence="2">Multi-pass membrane protein</topology>
    </subcellularLocation>
    <subcellularLocation>
        <location evidence="13">Mitochondrion inner membrane</location>
        <topology evidence="13">Multi-pass membrane protein</topology>
        <orientation evidence="13">Matrix side</orientation>
    </subcellularLocation>
</comment>
<feature type="transmembrane region" description="Helical" evidence="13">
    <location>
        <begin position="336"/>
        <end position="354"/>
    </location>
</feature>
<dbReference type="WBParaSite" id="PgR067_g006_t01">
    <property type="protein sequence ID" value="PgR067_g006_t01"/>
    <property type="gene ID" value="PgR067_g006"/>
</dbReference>
<feature type="transmembrane region" description="Helical" evidence="13">
    <location>
        <begin position="110"/>
        <end position="134"/>
    </location>
</feature>
<keyword evidence="14" id="KW-1185">Reference proteome</keyword>
<dbReference type="NCBIfam" id="TIGR01474">
    <property type="entry name" value="ubiA_proteo"/>
    <property type="match status" value="1"/>
</dbReference>
<comment type="catalytic activity">
    <reaction evidence="11">
        <text>all-trans-nonaprenyl diphosphate + 4-hydroxybenzoate = 4-hydroxy-3-(all-trans-nonaprenyl)benzoate + diphosphate</text>
        <dbReference type="Rhea" id="RHEA:17709"/>
        <dbReference type="ChEBI" id="CHEBI:17879"/>
        <dbReference type="ChEBI" id="CHEBI:33019"/>
        <dbReference type="ChEBI" id="CHEBI:58391"/>
        <dbReference type="ChEBI" id="CHEBI:84502"/>
        <dbReference type="EC" id="2.5.1.39"/>
    </reaction>
    <physiologicalReaction direction="left-to-right" evidence="11">
        <dbReference type="Rhea" id="RHEA:17710"/>
    </physiologicalReaction>
</comment>
<dbReference type="GO" id="GO:0008299">
    <property type="term" value="P:isoprenoid biosynthetic process"/>
    <property type="evidence" value="ECO:0007669"/>
    <property type="project" value="UniProtKB-UniRule"/>
</dbReference>
<evidence type="ECO:0000256" key="3">
    <source>
        <dbReference type="ARBA" id="ARBA00005985"/>
    </source>
</evidence>
<feature type="transmembrane region" description="Helical" evidence="13">
    <location>
        <begin position="208"/>
        <end position="225"/>
    </location>
</feature>
<dbReference type="InterPro" id="IPR044878">
    <property type="entry name" value="UbiA_sf"/>
</dbReference>
<accession>A0A915BX75</accession>
<comment type="function">
    <text evidence="13">Catalyzes the prenylation of para-hydroxybenzoate (PHB) with an all-trans polyprenyl group. Mediates the second step in the final reaction sequence of coenzyme Q (CoQ) biosynthesis, which is the condensation of the polyisoprenoid side chain with PHB, generating the first membrane-bound Q intermediate.</text>
</comment>
<feature type="transmembrane region" description="Helical" evidence="13">
    <location>
        <begin position="278"/>
        <end position="298"/>
    </location>
</feature>
<dbReference type="InterPro" id="IPR039653">
    <property type="entry name" value="Prenyltransferase"/>
</dbReference>
<keyword evidence="4 13" id="KW-0808">Transferase</keyword>
<dbReference type="EC" id="2.5.1.39" evidence="13"/>
<evidence type="ECO:0000256" key="1">
    <source>
        <dbReference type="ARBA" id="ARBA00001946"/>
    </source>
</evidence>
<evidence type="ECO:0000256" key="2">
    <source>
        <dbReference type="ARBA" id="ARBA00004141"/>
    </source>
</evidence>
<evidence type="ECO:0000256" key="11">
    <source>
        <dbReference type="ARBA" id="ARBA00050454"/>
    </source>
</evidence>
<evidence type="ECO:0000256" key="7">
    <source>
        <dbReference type="ARBA" id="ARBA00022989"/>
    </source>
</evidence>
<evidence type="ECO:0000256" key="13">
    <source>
        <dbReference type="HAMAP-Rule" id="MF_03189"/>
    </source>
</evidence>
<keyword evidence="7 13" id="KW-1133">Transmembrane helix</keyword>
<evidence type="ECO:0000256" key="8">
    <source>
        <dbReference type="ARBA" id="ARBA00023136"/>
    </source>
</evidence>
<proteinExistence type="inferred from homology"/>
<comment type="catalytic activity">
    <reaction evidence="12">
        <text>an all-trans-polyprenyl diphosphate + 4-hydroxybenzoate = a 4-hydroxy-3-(all-trans-polyprenyl)benzoate + diphosphate</text>
        <dbReference type="Rhea" id="RHEA:44504"/>
        <dbReference type="Rhea" id="RHEA-COMP:9514"/>
        <dbReference type="Rhea" id="RHEA-COMP:9564"/>
        <dbReference type="ChEBI" id="CHEBI:17879"/>
        <dbReference type="ChEBI" id="CHEBI:33019"/>
        <dbReference type="ChEBI" id="CHEBI:58914"/>
        <dbReference type="ChEBI" id="CHEBI:78396"/>
        <dbReference type="EC" id="2.5.1.39"/>
    </reaction>
    <physiologicalReaction direction="left-to-right" evidence="12">
        <dbReference type="Rhea" id="RHEA:44505"/>
    </physiologicalReaction>
</comment>
<dbReference type="Proteomes" id="UP000887569">
    <property type="component" value="Unplaced"/>
</dbReference>
<dbReference type="AlphaFoldDB" id="A0A915BX75"/>
<dbReference type="Pfam" id="PF01040">
    <property type="entry name" value="UbiA"/>
    <property type="match status" value="1"/>
</dbReference>
<evidence type="ECO:0000313" key="14">
    <source>
        <dbReference type="Proteomes" id="UP000887569"/>
    </source>
</evidence>
<keyword evidence="13" id="KW-0999">Mitochondrion inner membrane</keyword>
<comment type="cofactor">
    <cofactor evidence="1 13">
        <name>Mg(2+)</name>
        <dbReference type="ChEBI" id="CHEBI:18420"/>
    </cofactor>
</comment>